<reference evidence="1" key="1">
    <citation type="submission" date="2021-06" db="EMBL/GenBank/DDBJ databases">
        <title>Genome sequence of Cutibacterium modestum strain KB17-24694.</title>
        <authorList>
            <person name="Dekio I."/>
            <person name="Asahina A."/>
            <person name="Nishida M."/>
        </authorList>
    </citation>
    <scope>NUCLEOTIDE SEQUENCE</scope>
    <source>
        <strain evidence="1">KB17-24694</strain>
    </source>
</reference>
<name>A0AAD1KN20_9ACTN</name>
<organism evidence="1 2">
    <name type="scientific">Cutibacterium modestum</name>
    <dbReference type="NCBI Taxonomy" id="2559073"/>
    <lineage>
        <taxon>Bacteria</taxon>
        <taxon>Bacillati</taxon>
        <taxon>Actinomycetota</taxon>
        <taxon>Actinomycetes</taxon>
        <taxon>Propionibacteriales</taxon>
        <taxon>Propionibacteriaceae</taxon>
        <taxon>Cutibacterium</taxon>
    </lineage>
</organism>
<accession>A0AAD1KN20</accession>
<dbReference type="Proteomes" id="UP000825072">
    <property type="component" value="Chromosome 1"/>
</dbReference>
<protein>
    <submittedName>
        <fullName evidence="1">Uncharacterized protein</fullName>
    </submittedName>
</protein>
<evidence type="ECO:0000313" key="2">
    <source>
        <dbReference type="Proteomes" id="UP000825072"/>
    </source>
</evidence>
<proteinExistence type="predicted"/>
<sequence length="57" mass="6451">MPKRFSEAELAELTARTEYESDTRSGTGVGTRVVVPTPGHHQIATYRVAYRVRYPNQ</sequence>
<gene>
    <name evidence="1" type="ORF">KB1_07220</name>
</gene>
<dbReference type="AlphaFoldDB" id="A0AAD1KN20"/>
<dbReference type="EMBL" id="AP024747">
    <property type="protein sequence ID" value="BCY24732.1"/>
    <property type="molecule type" value="Genomic_DNA"/>
</dbReference>
<evidence type="ECO:0000313" key="1">
    <source>
        <dbReference type="EMBL" id="BCY24732.1"/>
    </source>
</evidence>